<comment type="caution">
    <text evidence="3">The sequence shown here is derived from an EMBL/GenBank/DDBJ whole genome shotgun (WGS) entry which is preliminary data.</text>
</comment>
<organism evidence="3">
    <name type="scientific">Salvia splendens</name>
    <name type="common">Scarlet sage</name>
    <dbReference type="NCBI Taxonomy" id="180675"/>
    <lineage>
        <taxon>Eukaryota</taxon>
        <taxon>Viridiplantae</taxon>
        <taxon>Streptophyta</taxon>
        <taxon>Embryophyta</taxon>
        <taxon>Tracheophyta</taxon>
        <taxon>Spermatophyta</taxon>
        <taxon>Magnoliopsida</taxon>
        <taxon>eudicotyledons</taxon>
        <taxon>Gunneridae</taxon>
        <taxon>Pentapetalae</taxon>
        <taxon>asterids</taxon>
        <taxon>lamiids</taxon>
        <taxon>Lamiales</taxon>
        <taxon>Lamiaceae</taxon>
        <taxon>Nepetoideae</taxon>
        <taxon>Mentheae</taxon>
        <taxon>Salviinae</taxon>
        <taxon>Salvia</taxon>
        <taxon>Salvia subgen. Calosphace</taxon>
        <taxon>core Calosphace</taxon>
    </lineage>
</organism>
<dbReference type="InterPro" id="IPR051504">
    <property type="entry name" value="Plant_metabolite_acyltrans"/>
</dbReference>
<evidence type="ECO:0000256" key="1">
    <source>
        <dbReference type="ARBA" id="ARBA00022679"/>
    </source>
</evidence>
<protein>
    <submittedName>
        <fullName evidence="3">Uncharacterized protein</fullName>
    </submittedName>
</protein>
<dbReference type="EMBL" id="PNBA02001096">
    <property type="protein sequence ID" value="KAG6382403.1"/>
    <property type="molecule type" value="Genomic_DNA"/>
</dbReference>
<evidence type="ECO:0000313" key="3">
    <source>
        <dbReference type="EMBL" id="KAG6382403.1"/>
    </source>
</evidence>
<proteinExistence type="predicted"/>
<evidence type="ECO:0000256" key="2">
    <source>
        <dbReference type="ARBA" id="ARBA00023315"/>
    </source>
</evidence>
<dbReference type="InterPro" id="IPR023213">
    <property type="entry name" value="CAT-like_dom_sf"/>
</dbReference>
<reference evidence="3" key="1">
    <citation type="submission" date="2018-01" db="EMBL/GenBank/DDBJ databases">
        <authorList>
            <person name="Mao J.F."/>
        </authorList>
    </citation>
    <scope>NUCLEOTIDE SEQUENCE</scope>
    <source>
        <strain evidence="3">Huo1</strain>
        <tissue evidence="3">Leaf</tissue>
    </source>
</reference>
<accession>A0A8X8VU41</accession>
<name>A0A8X8VU41_SALSN</name>
<dbReference type="GO" id="GO:0016747">
    <property type="term" value="F:acyltransferase activity, transferring groups other than amino-acyl groups"/>
    <property type="evidence" value="ECO:0007669"/>
    <property type="project" value="UniProtKB-ARBA"/>
</dbReference>
<dbReference type="PANTHER" id="PTHR31625">
    <property type="match status" value="1"/>
</dbReference>
<dbReference type="Proteomes" id="UP000298416">
    <property type="component" value="Unassembled WGS sequence"/>
</dbReference>
<keyword evidence="1" id="KW-0808">Transferase</keyword>
<dbReference type="Pfam" id="PF02458">
    <property type="entry name" value="Transferase"/>
    <property type="match status" value="1"/>
</dbReference>
<reference evidence="3" key="2">
    <citation type="submission" date="2020-08" db="EMBL/GenBank/DDBJ databases">
        <title>Plant Genome Project.</title>
        <authorList>
            <person name="Zhang R.-G."/>
        </authorList>
    </citation>
    <scope>NUCLEOTIDE SEQUENCE</scope>
    <source>
        <strain evidence="3">Huo1</strain>
        <tissue evidence="3">Leaf</tissue>
    </source>
</reference>
<gene>
    <name evidence="3" type="ORF">SASPL_157933</name>
</gene>
<keyword evidence="2" id="KW-0012">Acyltransferase</keyword>
<dbReference type="AlphaFoldDB" id="A0A8X8VU41"/>
<dbReference type="Gene3D" id="3.30.559.10">
    <property type="entry name" value="Chloramphenicol acetyltransferase-like domain"/>
    <property type="match status" value="2"/>
</dbReference>
<keyword evidence="4" id="KW-1185">Reference proteome</keyword>
<evidence type="ECO:0000313" key="4">
    <source>
        <dbReference type="Proteomes" id="UP000298416"/>
    </source>
</evidence>
<sequence>MSSQATLFPGRGICIGLSNHHSLGFVKAWAMVNKSGDDEAFVSKSGESLPILRDPLFSEILVGLMESSGIVRASFILRQSDIEKLKNLILSARPNLVRVSTFVVAAAYVWTEDGFVVAAEAIGGEMRSKIYDGDEFLKSPENRLSEVPKLKGVRVLVASGSPKFDLTEADFGWGEARKVEVMSLDTGKYSMSLCNSGGGGLVVGMSLPKEMMEAFASMFKDGLKLQIHENLNSRRDFNSFFSIATCNWSRFVNLQSRRVSSIGRVVMEESRTTFLSGIADGGIATLPMEETR</sequence>